<dbReference type="AlphaFoldDB" id="A0A0G4G192"/>
<sequence length="161" mass="19008">MPYMDFHHRDCAPKLFTLSEVSDLNAGRAPDDQLSLDVCGLLTNHCCYEACPFFLKDLRTDAEKREKAKQDKKRLFYHFEWDRLFFRNFIPSYHAVAVRILKDRSPTSLEDFSRLVDNQFNELKAAKGRANAHGWWVKSDPHIREITVKSLWEQKDLFKGR</sequence>
<accession>A0A0G4G192</accession>
<gene>
    <name evidence="1" type="ORF">Cvel_19758</name>
</gene>
<protein>
    <submittedName>
        <fullName evidence="1">Uncharacterized protein</fullName>
    </submittedName>
</protein>
<proteinExistence type="predicted"/>
<evidence type="ECO:0000313" key="1">
    <source>
        <dbReference type="EMBL" id="CEM21860.1"/>
    </source>
</evidence>
<name>A0A0G4G192_9ALVE</name>
<reference evidence="1" key="1">
    <citation type="submission" date="2014-11" db="EMBL/GenBank/DDBJ databases">
        <authorList>
            <person name="Otto D Thomas"/>
            <person name="Naeem Raeece"/>
        </authorList>
    </citation>
    <scope>NUCLEOTIDE SEQUENCE</scope>
</reference>
<organism evidence="1">
    <name type="scientific">Chromera velia CCMP2878</name>
    <dbReference type="NCBI Taxonomy" id="1169474"/>
    <lineage>
        <taxon>Eukaryota</taxon>
        <taxon>Sar</taxon>
        <taxon>Alveolata</taxon>
        <taxon>Colpodellida</taxon>
        <taxon>Chromeraceae</taxon>
        <taxon>Chromera</taxon>
    </lineage>
</organism>
<dbReference type="EMBL" id="CDMZ01000807">
    <property type="protein sequence ID" value="CEM21860.1"/>
    <property type="molecule type" value="Genomic_DNA"/>
</dbReference>
<dbReference type="VEuPathDB" id="CryptoDB:Cvel_19758"/>